<protein>
    <submittedName>
        <fullName evidence="1">Uncharacterized protein</fullName>
    </submittedName>
</protein>
<dbReference type="RefSeq" id="WP_028124379.1">
    <property type="nucleotide sequence ID" value="NZ_CP024964.1"/>
</dbReference>
<dbReference type="KEGG" id="eml:EMELA_v1c07980"/>
<dbReference type="STRING" id="1408435.GCA_000685885_01060"/>
<gene>
    <name evidence="1" type="ORF">EMELA_v1c07980</name>
</gene>
<organism evidence="1 2">
    <name type="scientific">Mesoplasma melaleucae</name>
    <dbReference type="NCBI Taxonomy" id="81459"/>
    <lineage>
        <taxon>Bacteria</taxon>
        <taxon>Bacillati</taxon>
        <taxon>Mycoplasmatota</taxon>
        <taxon>Mollicutes</taxon>
        <taxon>Entomoplasmatales</taxon>
        <taxon>Entomoplasmataceae</taxon>
        <taxon>Mesoplasma</taxon>
    </lineage>
</organism>
<dbReference type="AlphaFoldDB" id="A0A2K8NWQ8"/>
<accession>A0A2K8NWQ8</accession>
<reference evidence="1 2" key="1">
    <citation type="submission" date="2017-11" db="EMBL/GenBank/DDBJ databases">
        <title>Genome sequence of Entomoplasma melaleucae M1 (ATCC 49191).</title>
        <authorList>
            <person name="Lo W.-S."/>
            <person name="Gasparich G.E."/>
            <person name="Kuo C.-H."/>
        </authorList>
    </citation>
    <scope>NUCLEOTIDE SEQUENCE [LARGE SCALE GENOMIC DNA]</scope>
    <source>
        <strain evidence="1 2">M1</strain>
    </source>
</reference>
<sequence>MDFKEYYRDITGETNYTIAGLRIFIYLSVTAQKRISKKFNDYANSGAAIRKRLKFIQIDYDKKVEELGKAIDKAVQEILKLDNGVLELEDLLGQELFNEIYKEESFKEESVKMTIEDAEQCNQCKEWVGVSELKMDLCSECYPKVVQ</sequence>
<dbReference type="EMBL" id="CP024964">
    <property type="protein sequence ID" value="ATZ18285.1"/>
    <property type="molecule type" value="Genomic_DNA"/>
</dbReference>
<keyword evidence="2" id="KW-1185">Reference proteome</keyword>
<proteinExistence type="predicted"/>
<dbReference type="Proteomes" id="UP000231896">
    <property type="component" value="Chromosome"/>
</dbReference>
<evidence type="ECO:0000313" key="2">
    <source>
        <dbReference type="Proteomes" id="UP000231896"/>
    </source>
</evidence>
<evidence type="ECO:0000313" key="1">
    <source>
        <dbReference type="EMBL" id="ATZ18285.1"/>
    </source>
</evidence>
<name>A0A2K8NWQ8_9MOLU</name>